<dbReference type="EC" id="1.13.12.19" evidence="4"/>
<dbReference type="PRINTS" id="PR00682">
    <property type="entry name" value="IPNSYNTHASE"/>
</dbReference>
<dbReference type="AlphaFoldDB" id="A0A2A4FEJ4"/>
<evidence type="ECO:0000256" key="11">
    <source>
        <dbReference type="RuleBase" id="RU003682"/>
    </source>
</evidence>
<evidence type="ECO:0000256" key="1">
    <source>
        <dbReference type="ARBA" id="ARBA00001954"/>
    </source>
</evidence>
<evidence type="ECO:0000256" key="10">
    <source>
        <dbReference type="ARBA" id="ARBA00049359"/>
    </source>
</evidence>
<dbReference type="EMBL" id="MTZU01000056">
    <property type="protein sequence ID" value="PCE30729.1"/>
    <property type="molecule type" value="Genomic_DNA"/>
</dbReference>
<dbReference type="EC" id="1.14.20.7" evidence="3"/>
<dbReference type="PANTHER" id="PTHR47990">
    <property type="entry name" value="2-OXOGLUTARATE (2OG) AND FE(II)-DEPENDENT OXYGENASE SUPERFAMILY PROTEIN-RELATED"/>
    <property type="match status" value="1"/>
</dbReference>
<keyword evidence="11" id="KW-0479">Metal-binding</keyword>
<comment type="similarity">
    <text evidence="11">Belongs to the iron/ascorbate-dependent oxidoreductase family.</text>
</comment>
<dbReference type="InterPro" id="IPR005123">
    <property type="entry name" value="Oxoglu/Fe-dep_dioxygenase_dom"/>
</dbReference>
<evidence type="ECO:0000313" key="14">
    <source>
        <dbReference type="Proteomes" id="UP000217994"/>
    </source>
</evidence>
<protein>
    <recommendedName>
        <fullName evidence="5">2-oxoglutarate-dependent ethylene/succinate-forming enzyme</fullName>
        <ecNumber evidence="4">1.13.12.19</ecNumber>
        <ecNumber evidence="3">1.14.20.7</ecNumber>
    </recommendedName>
    <alternativeName>
        <fullName evidence="7">2-oxoglutarate dioxygenase (ethylene-forming)</fullName>
    </alternativeName>
    <alternativeName>
        <fullName evidence="8">2-oxoglutarate/L-arginine monooxygenase/decarboxylase (succinate-forming)</fullName>
    </alternativeName>
</protein>
<evidence type="ECO:0000256" key="5">
    <source>
        <dbReference type="ARBA" id="ARBA00019045"/>
    </source>
</evidence>
<dbReference type="GO" id="GO:0009693">
    <property type="term" value="P:ethylene biosynthetic process"/>
    <property type="evidence" value="ECO:0007669"/>
    <property type="project" value="UniProtKB-KW"/>
</dbReference>
<evidence type="ECO:0000256" key="6">
    <source>
        <dbReference type="ARBA" id="ARBA00022666"/>
    </source>
</evidence>
<dbReference type="InterPro" id="IPR027443">
    <property type="entry name" value="IPNS-like_sf"/>
</dbReference>
<sequence>MRASKLEQNRFVRYHTVDGQRIPIVSLAALRSRDEREKRALAEALGEVCRHIGYFYVEHHGVSEILLKTAETAVNQFFDLPMADKMAIHISKSPFHRGYAPSGEENAYGSKIKDIKEVFDMALELAPDDPDVLAGKFFHGYNAWPDVMPQLRPTMLWLYREWQALCENISELFAIALGLPNGYFAERTVKPLAQLRAARYPQQPPGESGGAIGCGTHTDYGIVSVIWQTDVAGLEICDASGQWFRAPRIPGTFTCPLGDVTGIWTNDYWRATPHRVVNLSGETRHSLAFFFDPDHDCVVEPLPQFVSADTPARYAPTTMGAHVARGFDDTFEYRKQASAAEAEAY</sequence>
<dbReference type="GO" id="GO:0046872">
    <property type="term" value="F:metal ion binding"/>
    <property type="evidence" value="ECO:0007669"/>
    <property type="project" value="UniProtKB-KW"/>
</dbReference>
<dbReference type="Proteomes" id="UP000217994">
    <property type="component" value="Unassembled WGS sequence"/>
</dbReference>
<evidence type="ECO:0000259" key="12">
    <source>
        <dbReference type="PROSITE" id="PS51471"/>
    </source>
</evidence>
<reference evidence="13 14" key="1">
    <citation type="submission" date="2017-01" db="EMBL/GenBank/DDBJ databases">
        <title>Whole-Genome Shotgun Sequencing of Two beta-Proteobacterial Species in Search of the Bulgecin Biosynthetic Cluster.</title>
        <authorList>
            <person name="Horsman M.E."/>
            <person name="Marous D.R."/>
            <person name="Li R."/>
            <person name="Oliver R.A."/>
            <person name="Byun B."/>
            <person name="Emrich S.J."/>
            <person name="Boggess B."/>
            <person name="Townsend C.A."/>
            <person name="Mobashery S."/>
        </authorList>
    </citation>
    <scope>NUCLEOTIDE SEQUENCE [LARGE SCALE GENOMIC DNA]</scope>
    <source>
        <strain evidence="13 14">ATCC 31433</strain>
    </source>
</reference>
<dbReference type="PROSITE" id="PS51471">
    <property type="entry name" value="FE2OG_OXY"/>
    <property type="match status" value="1"/>
</dbReference>
<dbReference type="InterPro" id="IPR026992">
    <property type="entry name" value="DIOX_N"/>
</dbReference>
<evidence type="ECO:0000256" key="7">
    <source>
        <dbReference type="ARBA" id="ARBA00031011"/>
    </source>
</evidence>
<dbReference type="Gene3D" id="2.60.120.330">
    <property type="entry name" value="B-lactam Antibiotic, Isopenicillin N Synthase, Chain"/>
    <property type="match status" value="1"/>
</dbReference>
<keyword evidence="11" id="KW-0408">Iron</keyword>
<evidence type="ECO:0000313" key="13">
    <source>
        <dbReference type="EMBL" id="PCE30729.1"/>
    </source>
</evidence>
<dbReference type="SUPFAM" id="SSF51197">
    <property type="entry name" value="Clavaminate synthase-like"/>
    <property type="match status" value="1"/>
</dbReference>
<gene>
    <name evidence="13" type="ORF">BZL54_19000</name>
</gene>
<name>A0A2A4FEJ4_9BURK</name>
<comment type="cofactor">
    <cofactor evidence="1">
        <name>Fe(2+)</name>
        <dbReference type="ChEBI" id="CHEBI:29033"/>
    </cofactor>
</comment>
<comment type="pathway">
    <text evidence="2">Alkene biosynthesis; ethylene biosynthesis via 2-oxoglutarate.</text>
</comment>
<feature type="domain" description="Fe2OG dioxygenase" evidence="12">
    <location>
        <begin position="191"/>
        <end position="293"/>
    </location>
</feature>
<dbReference type="InterPro" id="IPR050231">
    <property type="entry name" value="Iron_ascorbate_oxido_reductase"/>
</dbReference>
<accession>A0A2A4FEJ4</accession>
<dbReference type="GO" id="GO:0102276">
    <property type="term" value="F:2-oxoglutarate oxygenase/decarboxylase (ethylene-forming) activity"/>
    <property type="evidence" value="ECO:0007669"/>
    <property type="project" value="UniProtKB-EC"/>
</dbReference>
<dbReference type="Pfam" id="PF03171">
    <property type="entry name" value="2OG-FeII_Oxy"/>
    <property type="match status" value="1"/>
</dbReference>
<evidence type="ECO:0000256" key="2">
    <source>
        <dbReference type="ARBA" id="ARBA00004767"/>
    </source>
</evidence>
<dbReference type="Pfam" id="PF14226">
    <property type="entry name" value="DIOX_N"/>
    <property type="match status" value="1"/>
</dbReference>
<keyword evidence="11" id="KW-0560">Oxidoreductase</keyword>
<evidence type="ECO:0000256" key="3">
    <source>
        <dbReference type="ARBA" id="ARBA00012293"/>
    </source>
</evidence>
<evidence type="ECO:0000256" key="9">
    <source>
        <dbReference type="ARBA" id="ARBA00047725"/>
    </source>
</evidence>
<comment type="caution">
    <text evidence="13">The sequence shown here is derived from an EMBL/GenBank/DDBJ whole genome shotgun (WGS) entry which is preliminary data.</text>
</comment>
<evidence type="ECO:0000256" key="8">
    <source>
        <dbReference type="ARBA" id="ARBA00031282"/>
    </source>
</evidence>
<dbReference type="InterPro" id="IPR044861">
    <property type="entry name" value="IPNS-like_FE2OG_OXY"/>
</dbReference>
<comment type="catalytic activity">
    <reaction evidence="9">
        <text>2-oxoglutarate + O2 + 2 H(+) = ethene + 3 CO2 + H2O</text>
        <dbReference type="Rhea" id="RHEA:31523"/>
        <dbReference type="ChEBI" id="CHEBI:15377"/>
        <dbReference type="ChEBI" id="CHEBI:15378"/>
        <dbReference type="ChEBI" id="CHEBI:15379"/>
        <dbReference type="ChEBI" id="CHEBI:16526"/>
        <dbReference type="ChEBI" id="CHEBI:16810"/>
        <dbReference type="ChEBI" id="CHEBI:18153"/>
        <dbReference type="EC" id="1.13.12.19"/>
    </reaction>
</comment>
<comment type="catalytic activity">
    <reaction evidence="10">
        <text>L-arginine + 2-oxoglutarate + O2 = guanidine + L-glutamate 5-semialdehyde + succinate + CO2</text>
        <dbReference type="Rhea" id="RHEA:31535"/>
        <dbReference type="ChEBI" id="CHEBI:15379"/>
        <dbReference type="ChEBI" id="CHEBI:16526"/>
        <dbReference type="ChEBI" id="CHEBI:16810"/>
        <dbReference type="ChEBI" id="CHEBI:30031"/>
        <dbReference type="ChEBI" id="CHEBI:30087"/>
        <dbReference type="ChEBI" id="CHEBI:32682"/>
        <dbReference type="ChEBI" id="CHEBI:58066"/>
        <dbReference type="EC" id="1.14.20.7"/>
    </reaction>
</comment>
<keyword evidence="6" id="KW-0266">Ethylene biosynthesis</keyword>
<evidence type="ECO:0000256" key="4">
    <source>
        <dbReference type="ARBA" id="ARBA00012531"/>
    </source>
</evidence>
<organism evidence="13 14">
    <name type="scientific">Burkholderia ubonensis subsp. mesacidophila</name>
    <dbReference type="NCBI Taxonomy" id="265293"/>
    <lineage>
        <taxon>Bacteria</taxon>
        <taxon>Pseudomonadati</taxon>
        <taxon>Pseudomonadota</taxon>
        <taxon>Betaproteobacteria</taxon>
        <taxon>Burkholderiales</taxon>
        <taxon>Burkholderiaceae</taxon>
        <taxon>Burkholderia</taxon>
        <taxon>Burkholderia cepacia complex</taxon>
    </lineage>
</organism>
<proteinExistence type="inferred from homology"/>